<feature type="compositionally biased region" description="Low complexity" evidence="1">
    <location>
        <begin position="120"/>
        <end position="134"/>
    </location>
</feature>
<reference evidence="2" key="1">
    <citation type="submission" date="2020-05" db="EMBL/GenBank/DDBJ databases">
        <title>Mycena genomes resolve the evolution of fungal bioluminescence.</title>
        <authorList>
            <person name="Tsai I.J."/>
        </authorList>
    </citation>
    <scope>NUCLEOTIDE SEQUENCE</scope>
    <source>
        <strain evidence="2">110903Hualien_Pintung</strain>
    </source>
</reference>
<dbReference type="OrthoDB" id="3060733at2759"/>
<proteinExistence type="predicted"/>
<comment type="caution">
    <text evidence="2">The sequence shown here is derived from an EMBL/GenBank/DDBJ whole genome shotgun (WGS) entry which is preliminary data.</text>
</comment>
<evidence type="ECO:0000313" key="3">
    <source>
        <dbReference type="Proteomes" id="UP000613580"/>
    </source>
</evidence>
<feature type="region of interest" description="Disordered" evidence="1">
    <location>
        <begin position="112"/>
        <end position="216"/>
    </location>
</feature>
<name>A0A8H6SZS4_MYCCL</name>
<feature type="region of interest" description="Disordered" evidence="1">
    <location>
        <begin position="75"/>
        <end position="98"/>
    </location>
</feature>
<protein>
    <submittedName>
        <fullName evidence="2">Uncharacterized protein</fullName>
    </submittedName>
</protein>
<organism evidence="2 3">
    <name type="scientific">Mycena chlorophos</name>
    <name type="common">Agaric fungus</name>
    <name type="synonym">Agaricus chlorophos</name>
    <dbReference type="NCBI Taxonomy" id="658473"/>
    <lineage>
        <taxon>Eukaryota</taxon>
        <taxon>Fungi</taxon>
        <taxon>Dikarya</taxon>
        <taxon>Basidiomycota</taxon>
        <taxon>Agaricomycotina</taxon>
        <taxon>Agaricomycetes</taxon>
        <taxon>Agaricomycetidae</taxon>
        <taxon>Agaricales</taxon>
        <taxon>Marasmiineae</taxon>
        <taxon>Mycenaceae</taxon>
        <taxon>Mycena</taxon>
    </lineage>
</organism>
<dbReference type="Proteomes" id="UP000613580">
    <property type="component" value="Unassembled WGS sequence"/>
</dbReference>
<dbReference type="EMBL" id="JACAZE010000008">
    <property type="protein sequence ID" value="KAF7308329.1"/>
    <property type="molecule type" value="Genomic_DNA"/>
</dbReference>
<accession>A0A8H6SZS4</accession>
<evidence type="ECO:0000256" key="1">
    <source>
        <dbReference type="SAM" id="MobiDB-lite"/>
    </source>
</evidence>
<feature type="compositionally biased region" description="Low complexity" evidence="1">
    <location>
        <begin position="191"/>
        <end position="200"/>
    </location>
</feature>
<feature type="compositionally biased region" description="Low complexity" evidence="1">
    <location>
        <begin position="84"/>
        <end position="98"/>
    </location>
</feature>
<dbReference type="AlphaFoldDB" id="A0A8H6SZS4"/>
<gene>
    <name evidence="2" type="ORF">HMN09_00681100</name>
</gene>
<sequence length="497" mass="53660">MPAKPTRKPVPLIFVSVDTIPAPDTGTEAIRDGSGLRRTCSTPTFNQSTKLRCLTTTGPTPPRPALKRGQGIGSLRVHTDEKSSLSVASSSTLSRKSSLSSLGSRFRLKLRPSKPNLLMSDGSSESSRSSSPAGKPLPPLPALCPTIPTPVYEEDLDPFDEQPPAASPPFKVRRKPVPLYIPPSDAVPIMDFSTSQSSSDESSDEESPNPVERLGPNVFLTPDGESAWSLATAFTHIVRLSAGDGIERARVGFERENNIPTLHLPILPPGANTFDTSSILSAEADIMGSDLALINQSHNDIDFSSKRSRRKFSIRRKPAPKIVPPEEPEIGDELYASFPPSPQYSQADLVTTQRFLAAYGQPMSIPALASLLCEDRLQESDTQPLGIRATDITTALAYLRPHPFASAETRRRVLLVTPHNQPQLIREAVALGACYLAVAEGFSVKTMLQGAMHASKSAGRAFNLHAGTCTAPAAEIQLEQLWREVEADAASWKSAKF</sequence>
<keyword evidence="3" id="KW-1185">Reference proteome</keyword>
<evidence type="ECO:0000313" key="2">
    <source>
        <dbReference type="EMBL" id="KAF7308329.1"/>
    </source>
</evidence>